<organism evidence="4 5">
    <name type="scientific">Candidatus Gottesmanbacteria bacterium RIFCSPLOWO2_01_FULL_43_11b</name>
    <dbReference type="NCBI Taxonomy" id="1798392"/>
    <lineage>
        <taxon>Bacteria</taxon>
        <taxon>Candidatus Gottesmaniibacteriota</taxon>
    </lineage>
</organism>
<evidence type="ECO:0000313" key="5">
    <source>
        <dbReference type="Proteomes" id="UP000178759"/>
    </source>
</evidence>
<evidence type="ECO:0000259" key="3">
    <source>
        <dbReference type="Pfam" id="PF04321"/>
    </source>
</evidence>
<dbReference type="Pfam" id="PF04321">
    <property type="entry name" value="RmlD_sub_bind"/>
    <property type="match status" value="1"/>
</dbReference>
<evidence type="ECO:0000256" key="1">
    <source>
        <dbReference type="ARBA" id="ARBA00010944"/>
    </source>
</evidence>
<protein>
    <recommendedName>
        <fullName evidence="2">dTDP-4-dehydrorhamnose reductase</fullName>
        <ecNumber evidence="2">1.1.1.133</ecNumber>
    </recommendedName>
</protein>
<sequence length="299" mass="34146">MQTILLIGASGLVGSSVHSFFADKPFKVFTPSHKHLDITHPRTVNSYIKKFHPDVIINFAATTAIDAIEKSRGKQFGPVWRLNVEAVQTLHNLSIDYSAFFIQISSDAVFPGTRNEPGPYNESDPVASNYNDINWYGVTKLTAEKSIVDRNNRYAIVRISHPFGNIASPRDLIRKTVREIHMGHSLFADQQFTPTYIPDLSNVLFKLAQKRITGIYHVGCGPPVSRWEFDCYFVKNYSLKKGSMERYLKKSSKAPRTRIGGFVSRRTRRILGVTFHTWQEALDEIHKYSKRDIFAFLPY</sequence>
<dbReference type="GO" id="GO:0019305">
    <property type="term" value="P:dTDP-rhamnose biosynthetic process"/>
    <property type="evidence" value="ECO:0007669"/>
    <property type="project" value="UniProtKB-UniPathway"/>
</dbReference>
<evidence type="ECO:0000256" key="2">
    <source>
        <dbReference type="RuleBase" id="RU364082"/>
    </source>
</evidence>
<dbReference type="STRING" id="1798392.A3A79_04930"/>
<evidence type="ECO:0000313" key="4">
    <source>
        <dbReference type="EMBL" id="OGG24499.1"/>
    </source>
</evidence>
<dbReference type="EC" id="1.1.1.133" evidence="2"/>
<name>A0A1F6AIG2_9BACT</name>
<dbReference type="Gene3D" id="3.40.50.720">
    <property type="entry name" value="NAD(P)-binding Rossmann-like Domain"/>
    <property type="match status" value="1"/>
</dbReference>
<dbReference type="InterPro" id="IPR029903">
    <property type="entry name" value="RmlD-like-bd"/>
</dbReference>
<gene>
    <name evidence="4" type="ORF">A3A79_04930</name>
</gene>
<dbReference type="InterPro" id="IPR036291">
    <property type="entry name" value="NAD(P)-bd_dom_sf"/>
</dbReference>
<dbReference type="InterPro" id="IPR005913">
    <property type="entry name" value="dTDP_dehydrorham_reduct"/>
</dbReference>
<dbReference type="UniPathway" id="UPA00124"/>
<dbReference type="GO" id="GO:0008831">
    <property type="term" value="F:dTDP-4-dehydrorhamnose reductase activity"/>
    <property type="evidence" value="ECO:0007669"/>
    <property type="project" value="UniProtKB-EC"/>
</dbReference>
<comment type="function">
    <text evidence="2">Catalyzes the reduction of dTDP-6-deoxy-L-lyxo-4-hexulose to yield dTDP-L-rhamnose.</text>
</comment>
<dbReference type="EMBL" id="MFJV01000001">
    <property type="protein sequence ID" value="OGG24499.1"/>
    <property type="molecule type" value="Genomic_DNA"/>
</dbReference>
<proteinExistence type="inferred from homology"/>
<dbReference type="Gene3D" id="3.90.25.10">
    <property type="entry name" value="UDP-galactose 4-epimerase, domain 1"/>
    <property type="match status" value="1"/>
</dbReference>
<keyword evidence="2" id="KW-0521">NADP</keyword>
<dbReference type="CDD" id="cd05254">
    <property type="entry name" value="dTDP_HR_like_SDR_e"/>
    <property type="match status" value="1"/>
</dbReference>
<comment type="similarity">
    <text evidence="1 2">Belongs to the dTDP-4-dehydrorhamnose reductase family.</text>
</comment>
<dbReference type="AlphaFoldDB" id="A0A1F6AIG2"/>
<accession>A0A1F6AIG2</accession>
<dbReference type="Proteomes" id="UP000178759">
    <property type="component" value="Unassembled WGS sequence"/>
</dbReference>
<feature type="domain" description="RmlD-like substrate binding" evidence="3">
    <location>
        <begin position="3"/>
        <end position="286"/>
    </location>
</feature>
<dbReference type="PANTHER" id="PTHR10491">
    <property type="entry name" value="DTDP-4-DEHYDRORHAMNOSE REDUCTASE"/>
    <property type="match status" value="1"/>
</dbReference>
<comment type="caution">
    <text evidence="4">The sequence shown here is derived from an EMBL/GenBank/DDBJ whole genome shotgun (WGS) entry which is preliminary data.</text>
</comment>
<dbReference type="PANTHER" id="PTHR10491:SF4">
    <property type="entry name" value="METHIONINE ADENOSYLTRANSFERASE 2 SUBUNIT BETA"/>
    <property type="match status" value="1"/>
</dbReference>
<dbReference type="SUPFAM" id="SSF51735">
    <property type="entry name" value="NAD(P)-binding Rossmann-fold domains"/>
    <property type="match status" value="1"/>
</dbReference>
<reference evidence="4 5" key="1">
    <citation type="journal article" date="2016" name="Nat. Commun.">
        <title>Thousands of microbial genomes shed light on interconnected biogeochemical processes in an aquifer system.</title>
        <authorList>
            <person name="Anantharaman K."/>
            <person name="Brown C.T."/>
            <person name="Hug L.A."/>
            <person name="Sharon I."/>
            <person name="Castelle C.J."/>
            <person name="Probst A.J."/>
            <person name="Thomas B.C."/>
            <person name="Singh A."/>
            <person name="Wilkins M.J."/>
            <person name="Karaoz U."/>
            <person name="Brodie E.L."/>
            <person name="Williams K.H."/>
            <person name="Hubbard S.S."/>
            <person name="Banfield J.F."/>
        </authorList>
    </citation>
    <scope>NUCLEOTIDE SEQUENCE [LARGE SCALE GENOMIC DNA]</scope>
</reference>
<comment type="pathway">
    <text evidence="2">Carbohydrate biosynthesis; dTDP-L-rhamnose biosynthesis.</text>
</comment>
<keyword evidence="2" id="KW-0560">Oxidoreductase</keyword>